<evidence type="ECO:0008006" key="4">
    <source>
        <dbReference type="Google" id="ProtNLM"/>
    </source>
</evidence>
<dbReference type="EMBL" id="ASPP01016009">
    <property type="protein sequence ID" value="ETO17779.1"/>
    <property type="molecule type" value="Genomic_DNA"/>
</dbReference>
<organism evidence="2 3">
    <name type="scientific">Reticulomyxa filosa</name>
    <dbReference type="NCBI Taxonomy" id="46433"/>
    <lineage>
        <taxon>Eukaryota</taxon>
        <taxon>Sar</taxon>
        <taxon>Rhizaria</taxon>
        <taxon>Retaria</taxon>
        <taxon>Foraminifera</taxon>
        <taxon>Monothalamids</taxon>
        <taxon>Reticulomyxidae</taxon>
        <taxon>Reticulomyxa</taxon>
    </lineage>
</organism>
<reference evidence="2 3" key="1">
    <citation type="journal article" date="2013" name="Curr. Biol.">
        <title>The Genome of the Foraminiferan Reticulomyxa filosa.</title>
        <authorList>
            <person name="Glockner G."/>
            <person name="Hulsmann N."/>
            <person name="Schleicher M."/>
            <person name="Noegel A.A."/>
            <person name="Eichinger L."/>
            <person name="Gallinger C."/>
            <person name="Pawlowski J."/>
            <person name="Sierra R."/>
            <person name="Euteneuer U."/>
            <person name="Pillet L."/>
            <person name="Moustafa A."/>
            <person name="Platzer M."/>
            <person name="Groth M."/>
            <person name="Szafranski K."/>
            <person name="Schliwa M."/>
        </authorList>
    </citation>
    <scope>NUCLEOTIDE SEQUENCE [LARGE SCALE GENOMIC DNA]</scope>
</reference>
<gene>
    <name evidence="2" type="ORF">RFI_19534</name>
</gene>
<feature type="coiled-coil region" evidence="1">
    <location>
        <begin position="1"/>
        <end position="151"/>
    </location>
</feature>
<name>X6MV97_RETFI</name>
<keyword evidence="3" id="KW-1185">Reference proteome</keyword>
<proteinExistence type="predicted"/>
<comment type="caution">
    <text evidence="2">The sequence shown here is derived from an EMBL/GenBank/DDBJ whole genome shotgun (WGS) entry which is preliminary data.</text>
</comment>
<protein>
    <recommendedName>
        <fullName evidence="4">Viral A-type inclusion protein</fullName>
    </recommendedName>
</protein>
<dbReference type="AlphaFoldDB" id="X6MV97"/>
<feature type="non-terminal residue" evidence="2">
    <location>
        <position position="171"/>
    </location>
</feature>
<dbReference type="Proteomes" id="UP000023152">
    <property type="component" value="Unassembled WGS sequence"/>
</dbReference>
<keyword evidence="1" id="KW-0175">Coiled coil</keyword>
<evidence type="ECO:0000256" key="1">
    <source>
        <dbReference type="SAM" id="Coils"/>
    </source>
</evidence>
<evidence type="ECO:0000313" key="2">
    <source>
        <dbReference type="EMBL" id="ETO17779.1"/>
    </source>
</evidence>
<sequence>MQGLKQDTEHLTLEVERLEVENATLRQEKEQEKRLAPDLAQNEAIIGGLEETLESTEKQHALMEEAYERLKKDFEFVLADLEAAKQRIDTQSNTIATLENQLEVITTSYKKMEKRHEEEAQLIVHEQEQYVRAMQQQNLQLQLEVERVTQLQPVPQVPDPNEDGTSIRRYT</sequence>
<evidence type="ECO:0000313" key="3">
    <source>
        <dbReference type="Proteomes" id="UP000023152"/>
    </source>
</evidence>
<accession>X6MV97</accession>